<dbReference type="PANTHER" id="PTHR30558:SF12">
    <property type="entry name" value="BIOPOLYMER TRANSPORT PROTEIN EXBD"/>
    <property type="match status" value="1"/>
</dbReference>
<dbReference type="eggNOG" id="COG0848">
    <property type="taxonomic scope" value="Bacteria"/>
</dbReference>
<name>F2L956_BURGS</name>
<comment type="function">
    <text evidence="1">Involved in the TonB-dependent energy-dependent transport of various receptor-bound substrates.</text>
</comment>
<keyword evidence="11 14" id="KW-0472">Membrane</keyword>
<sequence>MAFGGLDHQEAAAPMADINMTPLIDVMLVLLVIFIITAPLLTHAIRLDLPKVASASARELPDTITLSIDADGHLFWDATPLSQDALAARFRAAAAQPQPPELHLRAAASARYEVIARVMGAAQAAGLSRIGFVTDPDAAVAPPARGAATPAAPAAPQRAGRAAAEPPGEAPSPGPRPRRLPRPTGVAAPRRARWPEGPERAV</sequence>
<keyword evidence="10 14" id="KW-1133">Transmembrane helix</keyword>
<evidence type="ECO:0000256" key="2">
    <source>
        <dbReference type="ARBA" id="ARBA00004249"/>
    </source>
</evidence>
<evidence type="ECO:0000256" key="6">
    <source>
        <dbReference type="ARBA" id="ARBA00022475"/>
    </source>
</evidence>
<evidence type="ECO:0000313" key="16">
    <source>
        <dbReference type="Proteomes" id="UP000008316"/>
    </source>
</evidence>
<comment type="subcellular location">
    <subcellularLocation>
        <location evidence="2">Cell inner membrane</location>
        <topology evidence="2">Single-pass type II membrane protein</topology>
    </subcellularLocation>
    <subcellularLocation>
        <location evidence="12">Cell membrane</location>
        <topology evidence="12">Single-pass type II membrane protein</topology>
    </subcellularLocation>
</comment>
<evidence type="ECO:0000256" key="14">
    <source>
        <dbReference type="SAM" id="Phobius"/>
    </source>
</evidence>
<evidence type="ECO:0000313" key="15">
    <source>
        <dbReference type="EMBL" id="AEA59275.1"/>
    </source>
</evidence>
<feature type="compositionally biased region" description="Low complexity" evidence="13">
    <location>
        <begin position="142"/>
        <end position="167"/>
    </location>
</feature>
<dbReference type="STRING" id="999541.bgla_1g05820"/>
<dbReference type="Proteomes" id="UP000008316">
    <property type="component" value="Chromosome 1"/>
</dbReference>
<dbReference type="PANTHER" id="PTHR30558">
    <property type="entry name" value="EXBD MEMBRANE COMPONENT OF PMF-DRIVEN MACROMOLECULE IMPORT SYSTEM"/>
    <property type="match status" value="1"/>
</dbReference>
<evidence type="ECO:0000256" key="13">
    <source>
        <dbReference type="SAM" id="MobiDB-lite"/>
    </source>
</evidence>
<dbReference type="HOGENOM" id="CLU_085305_1_1_4"/>
<organism evidence="15 16">
    <name type="scientific">Burkholderia gladioli (strain BSR3)</name>
    <dbReference type="NCBI Taxonomy" id="999541"/>
    <lineage>
        <taxon>Bacteria</taxon>
        <taxon>Pseudomonadati</taxon>
        <taxon>Pseudomonadota</taxon>
        <taxon>Betaproteobacteria</taxon>
        <taxon>Burkholderiales</taxon>
        <taxon>Burkholderiaceae</taxon>
        <taxon>Burkholderia</taxon>
    </lineage>
</organism>
<keyword evidence="7" id="KW-0997">Cell inner membrane</keyword>
<gene>
    <name evidence="15" type="ordered locus">bgla_1g05820</name>
</gene>
<evidence type="ECO:0000256" key="8">
    <source>
        <dbReference type="ARBA" id="ARBA00022692"/>
    </source>
</evidence>
<evidence type="ECO:0000256" key="9">
    <source>
        <dbReference type="ARBA" id="ARBA00022927"/>
    </source>
</evidence>
<accession>F2L956</accession>
<feature type="transmembrane region" description="Helical" evidence="14">
    <location>
        <begin position="20"/>
        <end position="41"/>
    </location>
</feature>
<evidence type="ECO:0000256" key="4">
    <source>
        <dbReference type="ARBA" id="ARBA00011471"/>
    </source>
</evidence>
<evidence type="ECO:0000256" key="3">
    <source>
        <dbReference type="ARBA" id="ARBA00005811"/>
    </source>
</evidence>
<protein>
    <submittedName>
        <fullName evidence="15">Transport-related membrane protein</fullName>
    </submittedName>
</protein>
<dbReference type="Pfam" id="PF02472">
    <property type="entry name" value="ExbD"/>
    <property type="match status" value="1"/>
</dbReference>
<proteinExistence type="inferred from homology"/>
<keyword evidence="5 12" id="KW-0813">Transport</keyword>
<dbReference type="GO" id="GO:0022857">
    <property type="term" value="F:transmembrane transporter activity"/>
    <property type="evidence" value="ECO:0007669"/>
    <property type="project" value="InterPro"/>
</dbReference>
<dbReference type="RefSeq" id="WP_013696632.1">
    <property type="nucleotide sequence ID" value="NC_015381.1"/>
</dbReference>
<reference evidence="15 16" key="1">
    <citation type="journal article" date="2011" name="J. Bacteriol.">
        <title>Complete genome sequence of Burkholderia gladioli BSR3.</title>
        <authorList>
            <person name="Seo Y.S."/>
            <person name="Lim J."/>
            <person name="Choi B.S."/>
            <person name="Kim H."/>
            <person name="Goo E."/>
            <person name="Lee B."/>
            <person name="Lim J.S."/>
            <person name="Choi I.Y."/>
            <person name="Moon J.S."/>
            <person name="Kim J."/>
            <person name="Hwang I."/>
        </authorList>
    </citation>
    <scope>NUCLEOTIDE SEQUENCE [LARGE SCALE GENOMIC DNA]</scope>
    <source>
        <strain evidence="15 16">BSR3</strain>
    </source>
</reference>
<evidence type="ECO:0000256" key="12">
    <source>
        <dbReference type="RuleBase" id="RU003879"/>
    </source>
</evidence>
<comment type="subunit">
    <text evidence="4">The accessory proteins ExbB and ExbD seem to form a complex with TonB.</text>
</comment>
<evidence type="ECO:0000256" key="1">
    <source>
        <dbReference type="ARBA" id="ARBA00003540"/>
    </source>
</evidence>
<dbReference type="InterPro" id="IPR003400">
    <property type="entry name" value="ExbD"/>
</dbReference>
<keyword evidence="16" id="KW-1185">Reference proteome</keyword>
<dbReference type="GO" id="GO:0015031">
    <property type="term" value="P:protein transport"/>
    <property type="evidence" value="ECO:0007669"/>
    <property type="project" value="UniProtKB-KW"/>
</dbReference>
<feature type="compositionally biased region" description="Basic and acidic residues" evidence="13">
    <location>
        <begin position="193"/>
        <end position="202"/>
    </location>
</feature>
<evidence type="ECO:0000256" key="11">
    <source>
        <dbReference type="ARBA" id="ARBA00023136"/>
    </source>
</evidence>
<dbReference type="GO" id="GO:0005886">
    <property type="term" value="C:plasma membrane"/>
    <property type="evidence" value="ECO:0007669"/>
    <property type="project" value="UniProtKB-SubCell"/>
</dbReference>
<keyword evidence="6" id="KW-1003">Cell membrane</keyword>
<dbReference type="Gene3D" id="3.30.420.270">
    <property type="match status" value="1"/>
</dbReference>
<feature type="region of interest" description="Disordered" evidence="13">
    <location>
        <begin position="142"/>
        <end position="202"/>
    </location>
</feature>
<dbReference type="EMBL" id="CP002599">
    <property type="protein sequence ID" value="AEA59275.1"/>
    <property type="molecule type" value="Genomic_DNA"/>
</dbReference>
<evidence type="ECO:0000256" key="5">
    <source>
        <dbReference type="ARBA" id="ARBA00022448"/>
    </source>
</evidence>
<evidence type="ECO:0000256" key="7">
    <source>
        <dbReference type="ARBA" id="ARBA00022519"/>
    </source>
</evidence>
<evidence type="ECO:0000256" key="10">
    <source>
        <dbReference type="ARBA" id="ARBA00022989"/>
    </source>
</evidence>
<comment type="similarity">
    <text evidence="3 12">Belongs to the ExbD/TolR family.</text>
</comment>
<dbReference type="KEGG" id="bgd:bgla_1g05820"/>
<keyword evidence="9 12" id="KW-0653">Protein transport</keyword>
<dbReference type="AlphaFoldDB" id="F2L956"/>
<keyword evidence="8 12" id="KW-0812">Transmembrane</keyword>